<keyword evidence="4" id="KW-1185">Reference proteome</keyword>
<keyword evidence="2" id="KW-0732">Signal</keyword>
<feature type="region of interest" description="Disordered" evidence="1">
    <location>
        <begin position="28"/>
        <end position="74"/>
    </location>
</feature>
<accession>A0A1Y1RS14</accession>
<feature type="chain" id="PRO_5038448027" evidence="2">
    <location>
        <begin position="24"/>
        <end position="253"/>
    </location>
</feature>
<evidence type="ECO:0000256" key="2">
    <source>
        <dbReference type="SAM" id="SignalP"/>
    </source>
</evidence>
<dbReference type="AlphaFoldDB" id="A0A1Y1RS14"/>
<evidence type="ECO:0000313" key="4">
    <source>
        <dbReference type="Proteomes" id="UP000192359"/>
    </source>
</evidence>
<sequence length="253" mass="25181">MISVKSRLVVAPSVALMAIAVLAGCGSNNDASSSSSSSSSASSSSSSAESSASSSAAPTESTSESASSEAAAEPVMPEGYKAVVAPNNGISFGVPGDWTELNSEALADDAAVQGYLEQAAEGSVFSAEQIQQQLAQLDLMASSTTPDSSGFTQNVNVNSEPVAASSVPTEADTAQMVEAAGATPGEYKTVDTPLGEGAQQSYTLDVSGVSVQGAYLIVPSGTGQGFSIITVSTSDATATQDLLTEIAQSLTKA</sequence>
<organism evidence="3 4">
    <name type="scientific">Rothia nasimurium</name>
    <dbReference type="NCBI Taxonomy" id="85336"/>
    <lineage>
        <taxon>Bacteria</taxon>
        <taxon>Bacillati</taxon>
        <taxon>Actinomycetota</taxon>
        <taxon>Actinomycetes</taxon>
        <taxon>Micrococcales</taxon>
        <taxon>Micrococcaceae</taxon>
        <taxon>Rothia</taxon>
    </lineage>
</organism>
<feature type="signal peptide" evidence="2">
    <location>
        <begin position="1"/>
        <end position="23"/>
    </location>
</feature>
<reference evidence="3 4" key="1">
    <citation type="submission" date="2016-05" db="EMBL/GenBank/DDBJ databases">
        <title>Draft genome sequence of a porcine commensal Rothia nasimurium.</title>
        <authorList>
            <person name="Gaiser R.A."/>
            <person name="Van Baarlen P."/>
            <person name="Wells J.M."/>
        </authorList>
    </citation>
    <scope>NUCLEOTIDE SEQUENCE [LARGE SCALE GENOMIC DNA]</scope>
    <source>
        <strain evidence="3 4">PT-32</strain>
    </source>
</reference>
<comment type="caution">
    <text evidence="3">The sequence shown here is derived from an EMBL/GenBank/DDBJ whole genome shotgun (WGS) entry which is preliminary data.</text>
</comment>
<protein>
    <submittedName>
        <fullName evidence="3">Uncharacterized protein</fullName>
    </submittedName>
</protein>
<evidence type="ECO:0000256" key="1">
    <source>
        <dbReference type="SAM" id="MobiDB-lite"/>
    </source>
</evidence>
<proteinExistence type="predicted"/>
<evidence type="ECO:0000313" key="3">
    <source>
        <dbReference type="EMBL" id="ORC24461.1"/>
    </source>
</evidence>
<name>A0A1Y1RS14_9MICC</name>
<gene>
    <name evidence="3" type="ORF">A7979_09275</name>
</gene>
<dbReference type="EMBL" id="LXWF01000003">
    <property type="protein sequence ID" value="ORC24461.1"/>
    <property type="molecule type" value="Genomic_DNA"/>
</dbReference>
<dbReference type="PROSITE" id="PS51257">
    <property type="entry name" value="PROKAR_LIPOPROTEIN"/>
    <property type="match status" value="1"/>
</dbReference>
<dbReference type="Proteomes" id="UP000192359">
    <property type="component" value="Unassembled WGS sequence"/>
</dbReference>
<dbReference type="RefSeq" id="WP_083090657.1">
    <property type="nucleotide sequence ID" value="NZ_LXWF01000003.1"/>
</dbReference>
<feature type="compositionally biased region" description="Low complexity" evidence="1">
    <location>
        <begin position="31"/>
        <end position="74"/>
    </location>
</feature>